<dbReference type="InterPro" id="IPR035968">
    <property type="entry name" value="ATP_synth_F1_ATPase_gsu"/>
</dbReference>
<evidence type="ECO:0000256" key="2">
    <source>
        <dbReference type="ARBA" id="ARBA00007681"/>
    </source>
</evidence>
<keyword evidence="10 11" id="KW-0066">ATP synthesis</keyword>
<evidence type="ECO:0000256" key="3">
    <source>
        <dbReference type="ARBA" id="ARBA00022448"/>
    </source>
</evidence>
<comment type="subunit">
    <text evidence="11">F-type ATPases have 2 components, CF(1) - the catalytic core - and CF(0) - the membrane proton channel. CF(1) and CF(0) have multiple subunits.</text>
</comment>
<dbReference type="OMA" id="MQITSAM"/>
<dbReference type="Gene3D" id="1.10.287.80">
    <property type="entry name" value="ATP synthase, gamma subunit, helix hairpin domain"/>
    <property type="match status" value="1"/>
</dbReference>
<keyword evidence="9 11" id="KW-0139">CF(1)</keyword>
<evidence type="ECO:0000256" key="7">
    <source>
        <dbReference type="ARBA" id="ARBA00023128"/>
    </source>
</evidence>
<protein>
    <recommendedName>
        <fullName evidence="11">ATP synthase subunit gamma</fullName>
    </recommendedName>
</protein>
<dbReference type="VEuPathDB" id="FungiDB:AMAG_03286"/>
<gene>
    <name evidence="12" type="ORF">AMAG_03286</name>
</gene>
<dbReference type="Pfam" id="PF00231">
    <property type="entry name" value="ATP-synt"/>
    <property type="match status" value="1"/>
</dbReference>
<name>A0A0L0S5A5_ALLM3</name>
<dbReference type="EMBL" id="GG745331">
    <property type="protein sequence ID" value="KNE57596.1"/>
    <property type="molecule type" value="Genomic_DNA"/>
</dbReference>
<keyword evidence="5" id="KW-0999">Mitochondrion inner membrane</keyword>
<dbReference type="GO" id="GO:0005743">
    <property type="term" value="C:mitochondrial inner membrane"/>
    <property type="evidence" value="ECO:0007669"/>
    <property type="project" value="UniProtKB-SubCell"/>
</dbReference>
<dbReference type="Gene3D" id="3.40.1380.10">
    <property type="match status" value="1"/>
</dbReference>
<evidence type="ECO:0000256" key="9">
    <source>
        <dbReference type="ARBA" id="ARBA00023196"/>
    </source>
</evidence>
<dbReference type="SUPFAM" id="SSF52943">
    <property type="entry name" value="ATP synthase (F1-ATPase), gamma subunit"/>
    <property type="match status" value="1"/>
</dbReference>
<keyword evidence="7" id="KW-0496">Mitochondrion</keyword>
<dbReference type="AlphaFoldDB" id="A0A0L0S5A5"/>
<dbReference type="FunFam" id="3.40.1380.10:FF:000003">
    <property type="entry name" value="ATP synthase subunit gamma"/>
    <property type="match status" value="1"/>
</dbReference>
<dbReference type="NCBIfam" id="TIGR01146">
    <property type="entry name" value="ATPsyn_F1gamma"/>
    <property type="match status" value="1"/>
</dbReference>
<evidence type="ECO:0000256" key="10">
    <source>
        <dbReference type="ARBA" id="ARBA00023310"/>
    </source>
</evidence>
<accession>A0A0L0S5A5</accession>
<dbReference type="GO" id="GO:0046933">
    <property type="term" value="F:proton-transporting ATP synthase activity, rotational mechanism"/>
    <property type="evidence" value="ECO:0007669"/>
    <property type="project" value="InterPro"/>
</dbReference>
<evidence type="ECO:0000256" key="6">
    <source>
        <dbReference type="ARBA" id="ARBA00023065"/>
    </source>
</evidence>
<keyword evidence="6 11" id="KW-0406">Ion transport</keyword>
<dbReference type="eggNOG" id="KOG1531">
    <property type="taxonomic scope" value="Eukaryota"/>
</dbReference>
<keyword evidence="4 11" id="KW-0375">Hydrogen ion transport</keyword>
<comment type="similarity">
    <text evidence="2 11">Belongs to the ATPase gamma chain family.</text>
</comment>
<dbReference type="PIRSF" id="PIRSF039089">
    <property type="entry name" value="ATP_synthase_gamma"/>
    <property type="match status" value="1"/>
</dbReference>
<dbReference type="PANTHER" id="PTHR11693:SF22">
    <property type="entry name" value="ATP SYNTHASE SUBUNIT GAMMA, MITOCHONDRIAL"/>
    <property type="match status" value="1"/>
</dbReference>
<dbReference type="FunFam" id="1.10.287.80:FF:000001">
    <property type="entry name" value="ATP synthase gamma chain"/>
    <property type="match status" value="1"/>
</dbReference>
<reference evidence="13" key="2">
    <citation type="submission" date="2009-11" db="EMBL/GenBank/DDBJ databases">
        <title>The Genome Sequence of Allomyces macrogynus strain ATCC 38327.</title>
        <authorList>
            <consortium name="The Broad Institute Genome Sequencing Platform"/>
            <person name="Russ C."/>
            <person name="Cuomo C."/>
            <person name="Shea T."/>
            <person name="Young S.K."/>
            <person name="Zeng Q."/>
            <person name="Koehrsen M."/>
            <person name="Haas B."/>
            <person name="Borodovsky M."/>
            <person name="Guigo R."/>
            <person name="Alvarado L."/>
            <person name="Berlin A."/>
            <person name="Borenstein D."/>
            <person name="Chen Z."/>
            <person name="Engels R."/>
            <person name="Freedman E."/>
            <person name="Gellesch M."/>
            <person name="Goldberg J."/>
            <person name="Griggs A."/>
            <person name="Gujja S."/>
            <person name="Heiman D."/>
            <person name="Hepburn T."/>
            <person name="Howarth C."/>
            <person name="Jen D."/>
            <person name="Larson L."/>
            <person name="Lewis B."/>
            <person name="Mehta T."/>
            <person name="Park D."/>
            <person name="Pearson M."/>
            <person name="Roberts A."/>
            <person name="Saif S."/>
            <person name="Shenoy N."/>
            <person name="Sisk P."/>
            <person name="Stolte C."/>
            <person name="Sykes S."/>
            <person name="Walk T."/>
            <person name="White J."/>
            <person name="Yandava C."/>
            <person name="Burger G."/>
            <person name="Gray M.W."/>
            <person name="Holland P.W.H."/>
            <person name="King N."/>
            <person name="Lang F.B.F."/>
            <person name="Roger A.J."/>
            <person name="Ruiz-Trillo I."/>
            <person name="Lander E."/>
            <person name="Nusbaum C."/>
        </authorList>
    </citation>
    <scope>NUCLEOTIDE SEQUENCE [LARGE SCALE GENOMIC DNA]</scope>
    <source>
        <strain evidence="13">ATCC 38327</strain>
    </source>
</reference>
<dbReference type="OrthoDB" id="239812at2759"/>
<dbReference type="STRING" id="578462.A0A0L0S5A5"/>
<dbReference type="InterPro" id="IPR000131">
    <property type="entry name" value="ATP_synth_F1_gsu"/>
</dbReference>
<evidence type="ECO:0000256" key="11">
    <source>
        <dbReference type="RuleBase" id="RU004001"/>
    </source>
</evidence>
<reference evidence="12 13" key="1">
    <citation type="submission" date="2009-11" db="EMBL/GenBank/DDBJ databases">
        <title>Annotation of Allomyces macrogynus ATCC 38327.</title>
        <authorList>
            <consortium name="The Broad Institute Genome Sequencing Platform"/>
            <person name="Russ C."/>
            <person name="Cuomo C."/>
            <person name="Burger G."/>
            <person name="Gray M.W."/>
            <person name="Holland P.W.H."/>
            <person name="King N."/>
            <person name="Lang F.B.F."/>
            <person name="Roger A.J."/>
            <person name="Ruiz-Trillo I."/>
            <person name="Young S.K."/>
            <person name="Zeng Q."/>
            <person name="Gargeya S."/>
            <person name="Fitzgerald M."/>
            <person name="Haas B."/>
            <person name="Abouelleil A."/>
            <person name="Alvarado L."/>
            <person name="Arachchi H.M."/>
            <person name="Berlin A."/>
            <person name="Chapman S.B."/>
            <person name="Gearin G."/>
            <person name="Goldberg J."/>
            <person name="Griggs A."/>
            <person name="Gujja S."/>
            <person name="Hansen M."/>
            <person name="Heiman D."/>
            <person name="Howarth C."/>
            <person name="Larimer J."/>
            <person name="Lui A."/>
            <person name="MacDonald P.J.P."/>
            <person name="McCowen C."/>
            <person name="Montmayeur A."/>
            <person name="Murphy C."/>
            <person name="Neiman D."/>
            <person name="Pearson M."/>
            <person name="Priest M."/>
            <person name="Roberts A."/>
            <person name="Saif S."/>
            <person name="Shea T."/>
            <person name="Sisk P."/>
            <person name="Stolte C."/>
            <person name="Sykes S."/>
            <person name="Wortman J."/>
            <person name="Nusbaum C."/>
            <person name="Birren B."/>
        </authorList>
    </citation>
    <scope>NUCLEOTIDE SEQUENCE [LARGE SCALE GENOMIC DNA]</scope>
    <source>
        <strain evidence="12 13">ATCC 38327</strain>
    </source>
</reference>
<dbReference type="CDD" id="cd12151">
    <property type="entry name" value="F1-ATPase_gamma"/>
    <property type="match status" value="1"/>
</dbReference>
<evidence type="ECO:0000256" key="4">
    <source>
        <dbReference type="ARBA" id="ARBA00022781"/>
    </source>
</evidence>
<evidence type="ECO:0000256" key="1">
    <source>
        <dbReference type="ARBA" id="ARBA00004637"/>
    </source>
</evidence>
<evidence type="ECO:0000256" key="8">
    <source>
        <dbReference type="ARBA" id="ARBA00023136"/>
    </source>
</evidence>
<keyword evidence="8" id="KW-0472">Membrane</keyword>
<evidence type="ECO:0000313" key="12">
    <source>
        <dbReference type="EMBL" id="KNE57596.1"/>
    </source>
</evidence>
<keyword evidence="13" id="KW-1185">Reference proteome</keyword>
<comment type="subcellular location">
    <subcellularLocation>
        <location evidence="1">Mitochondrion inner membrane</location>
        <topology evidence="1">Peripheral membrane protein</topology>
    </subcellularLocation>
</comment>
<dbReference type="PANTHER" id="PTHR11693">
    <property type="entry name" value="ATP SYNTHASE GAMMA CHAIN"/>
    <property type="match status" value="1"/>
</dbReference>
<dbReference type="GO" id="GO:0045259">
    <property type="term" value="C:proton-transporting ATP synthase complex"/>
    <property type="evidence" value="ECO:0007669"/>
    <property type="project" value="UniProtKB-KW"/>
</dbReference>
<proteinExistence type="inferred from homology"/>
<organism evidence="12 13">
    <name type="scientific">Allomyces macrogynus (strain ATCC 38327)</name>
    <name type="common">Allomyces javanicus var. macrogynus</name>
    <dbReference type="NCBI Taxonomy" id="578462"/>
    <lineage>
        <taxon>Eukaryota</taxon>
        <taxon>Fungi</taxon>
        <taxon>Fungi incertae sedis</taxon>
        <taxon>Blastocladiomycota</taxon>
        <taxon>Blastocladiomycetes</taxon>
        <taxon>Blastocladiales</taxon>
        <taxon>Blastocladiaceae</taxon>
        <taxon>Allomyces</taxon>
    </lineage>
</organism>
<evidence type="ECO:0000313" key="13">
    <source>
        <dbReference type="Proteomes" id="UP000054350"/>
    </source>
</evidence>
<dbReference type="Proteomes" id="UP000054350">
    <property type="component" value="Unassembled WGS sequence"/>
</dbReference>
<keyword evidence="3 11" id="KW-0813">Transport</keyword>
<evidence type="ECO:0000256" key="5">
    <source>
        <dbReference type="ARBA" id="ARBA00022792"/>
    </source>
</evidence>
<sequence>MLSSASRPVARAAVQYQQQANMATLKEIQLRLKSITNIAKITKSMKMIASTKMMRAQRNMDAARVYGSAATAVTKHAGVEAQEGKTDLYIAVSSDRGLCGGVHSAVTKATKKAVAAQEGEGDLVVLGDKCRSQLSRELRENMKMNFNQLGKNVPTFLEASLIVDQILRNTDLKADKTAIVYNKFLSVIAYEPTHLPVVSQSALAAAPKLSTYEMEEGDVLKDLSEFVYASALYWAMAEGHAAEMSSRRTAMDNATKNAGEMIDRLTLSFNRQRQATITNDLVDIITGASAL</sequence>
<dbReference type="PRINTS" id="PR00126">
    <property type="entry name" value="ATPASEGAMMA"/>
</dbReference>